<name>A0A1Z4LYX4_9CYAN</name>
<keyword evidence="2" id="KW-1185">Reference proteome</keyword>
<proteinExistence type="predicted"/>
<reference evidence="1 2" key="1">
    <citation type="submission" date="2017-06" db="EMBL/GenBank/DDBJ databases">
        <title>Genome sequencing of cyanobaciteial culture collection at National Institute for Environmental Studies (NIES).</title>
        <authorList>
            <person name="Hirose Y."/>
            <person name="Shimura Y."/>
            <person name="Fujisawa T."/>
            <person name="Nakamura Y."/>
            <person name="Kawachi M."/>
        </authorList>
    </citation>
    <scope>NUCLEOTIDE SEQUENCE [LARGE SCALE GENOMIC DNA]</scope>
    <source>
        <strain evidence="1 2">NIES-267</strain>
    </source>
</reference>
<evidence type="ECO:0000313" key="1">
    <source>
        <dbReference type="EMBL" id="BAY86439.1"/>
    </source>
</evidence>
<dbReference type="Proteomes" id="UP000218418">
    <property type="component" value="Chromosome"/>
</dbReference>
<protein>
    <submittedName>
        <fullName evidence="1">Uncharacterized protein</fullName>
    </submittedName>
</protein>
<evidence type="ECO:0000313" key="2">
    <source>
        <dbReference type="Proteomes" id="UP000218418"/>
    </source>
</evidence>
<gene>
    <name evidence="1" type="ORF">NIES267_59470</name>
</gene>
<dbReference type="EMBL" id="AP018227">
    <property type="protein sequence ID" value="BAY86439.1"/>
    <property type="molecule type" value="Genomic_DNA"/>
</dbReference>
<sequence length="340" mass="38999">MVNNHTMSQNQDSEVLENPHIENFGLPPKNFEHAVAMIKDFAFGEVEKEAQKKQLYFHNYAHAQAVQRRAEIIFNAIEPFWDRICQEPNSSDSKRAKYLIDICAASHDMVQEFLPLKSPQTARQRESGVSENATINKLINFIKQLNKSFVAQNPGIPPLFTLADLEIIRKSISATICIFDTSDNSIYQPDLYNLQQQIALNARIIALADIGGLGIDGISAYLQEGSLILLEENLDIVPLIKEFLTEGENKDDKKELYENLRQRLLKRAKFQISFAKGRYKRLNKELEGLPREVILVLKEKVFKYLNEEVIQEIETSTPTADDTSLPRLIEFFELDKYIHN</sequence>
<dbReference type="AlphaFoldDB" id="A0A1Z4LYX4"/>
<organism evidence="1 2">
    <name type="scientific">Calothrix parasitica NIES-267</name>
    <dbReference type="NCBI Taxonomy" id="1973488"/>
    <lineage>
        <taxon>Bacteria</taxon>
        <taxon>Bacillati</taxon>
        <taxon>Cyanobacteriota</taxon>
        <taxon>Cyanophyceae</taxon>
        <taxon>Nostocales</taxon>
        <taxon>Calotrichaceae</taxon>
        <taxon>Calothrix</taxon>
    </lineage>
</organism>
<accession>A0A1Z4LYX4</accession>